<dbReference type="HOGENOM" id="CLU_3189314_0_0_11"/>
<evidence type="ECO:0000313" key="2">
    <source>
        <dbReference type="EMBL" id="EPJ39589.1"/>
    </source>
</evidence>
<evidence type="ECO:0000256" key="1">
    <source>
        <dbReference type="SAM" id="MobiDB-lite"/>
    </source>
</evidence>
<proteinExistence type="predicted"/>
<sequence length="46" mass="4659">MPAHGQQRGAHRGEAGPGTVTHVLTVPAGCDIADRTGGGGRPVRWA</sequence>
<feature type="region of interest" description="Disordered" evidence="1">
    <location>
        <begin position="1"/>
        <end position="21"/>
    </location>
</feature>
<reference evidence="2 3" key="1">
    <citation type="submission" date="2013-02" db="EMBL/GenBank/DDBJ databases">
        <title>Draft Genome Sequence of Streptomyces afghaniensis, Which Produces Compounds of the Julimycin B-Complex.</title>
        <authorList>
            <person name="Gruening B.A."/>
            <person name="Praeg A."/>
            <person name="Erxleben A."/>
            <person name="Guenther S."/>
            <person name="Fiedler H.-P."/>
            <person name="Goodfellow M."/>
            <person name="Mueller M."/>
        </authorList>
    </citation>
    <scope>NUCLEOTIDE SEQUENCE [LARGE SCALE GENOMIC DNA]</scope>
    <source>
        <strain evidence="2 3">772</strain>
    </source>
</reference>
<accession>S4NMI2</accession>
<protein>
    <submittedName>
        <fullName evidence="2">Uncharacterized protein</fullName>
    </submittedName>
</protein>
<keyword evidence="3" id="KW-1185">Reference proteome</keyword>
<name>S4NMI2_9ACTN</name>
<dbReference type="AlphaFoldDB" id="S4NMI2"/>
<dbReference type="EMBL" id="AOPY01001413">
    <property type="protein sequence ID" value="EPJ39589.1"/>
    <property type="molecule type" value="Genomic_DNA"/>
</dbReference>
<evidence type="ECO:0000313" key="3">
    <source>
        <dbReference type="Proteomes" id="UP000015001"/>
    </source>
</evidence>
<comment type="caution">
    <text evidence="2">The sequence shown here is derived from an EMBL/GenBank/DDBJ whole genome shotgun (WGS) entry which is preliminary data.</text>
</comment>
<dbReference type="Proteomes" id="UP000015001">
    <property type="component" value="Unassembled WGS sequence"/>
</dbReference>
<gene>
    <name evidence="2" type="ORF">STAFG_3359</name>
</gene>
<organism evidence="2 3">
    <name type="scientific">Streptomyces afghaniensis 772</name>
    <dbReference type="NCBI Taxonomy" id="1283301"/>
    <lineage>
        <taxon>Bacteria</taxon>
        <taxon>Bacillati</taxon>
        <taxon>Actinomycetota</taxon>
        <taxon>Actinomycetes</taxon>
        <taxon>Kitasatosporales</taxon>
        <taxon>Streptomycetaceae</taxon>
        <taxon>Streptomyces</taxon>
    </lineage>
</organism>